<name>A0ACC0PTC8_RHOML</name>
<evidence type="ECO:0000313" key="1">
    <source>
        <dbReference type="EMBL" id="KAI8568394.1"/>
    </source>
</evidence>
<gene>
    <name evidence="1" type="ORF">RHMOL_Rhmol02G0195500</name>
</gene>
<comment type="caution">
    <text evidence="1">The sequence shown here is derived from an EMBL/GenBank/DDBJ whole genome shotgun (WGS) entry which is preliminary data.</text>
</comment>
<dbReference type="EMBL" id="CM046389">
    <property type="protein sequence ID" value="KAI8568394.1"/>
    <property type="molecule type" value="Genomic_DNA"/>
</dbReference>
<organism evidence="1 2">
    <name type="scientific">Rhododendron molle</name>
    <name type="common">Chinese azalea</name>
    <name type="synonym">Azalea mollis</name>
    <dbReference type="NCBI Taxonomy" id="49168"/>
    <lineage>
        <taxon>Eukaryota</taxon>
        <taxon>Viridiplantae</taxon>
        <taxon>Streptophyta</taxon>
        <taxon>Embryophyta</taxon>
        <taxon>Tracheophyta</taxon>
        <taxon>Spermatophyta</taxon>
        <taxon>Magnoliopsida</taxon>
        <taxon>eudicotyledons</taxon>
        <taxon>Gunneridae</taxon>
        <taxon>Pentapetalae</taxon>
        <taxon>asterids</taxon>
        <taxon>Ericales</taxon>
        <taxon>Ericaceae</taxon>
        <taxon>Ericoideae</taxon>
        <taxon>Rhodoreae</taxon>
        <taxon>Rhododendron</taxon>
    </lineage>
</organism>
<proteinExistence type="predicted"/>
<dbReference type="Proteomes" id="UP001062846">
    <property type="component" value="Chromosome 2"/>
</dbReference>
<sequence length="69" mass="7779">MFGLRFFVSVAGFMLLGGCCFVCCLSAIASSGVIVVFGYSCLLLLPLIFWITWLIFADVFWVRSALHYW</sequence>
<evidence type="ECO:0000313" key="2">
    <source>
        <dbReference type="Proteomes" id="UP001062846"/>
    </source>
</evidence>
<protein>
    <submittedName>
        <fullName evidence="1">Uncharacterized protein</fullName>
    </submittedName>
</protein>
<keyword evidence="2" id="KW-1185">Reference proteome</keyword>
<reference evidence="1" key="1">
    <citation type="submission" date="2022-02" db="EMBL/GenBank/DDBJ databases">
        <title>Plant Genome Project.</title>
        <authorList>
            <person name="Zhang R.-G."/>
        </authorList>
    </citation>
    <scope>NUCLEOTIDE SEQUENCE</scope>
    <source>
        <strain evidence="1">AT1</strain>
    </source>
</reference>
<accession>A0ACC0PTC8</accession>